<sequence length="141" mass="16046">MELEIPVTSFARQIIRDKPTTGNGLMLQSVLLIKEGLIRRVSTGNFAQHISSKSIRQAREIENLWLTTESQQSVADGCLVEAMWINNWPPESHDYLGSITLVLDGTKDEAIYDCPIAYYFLPRQTFTLNQAPFVIKDHESY</sequence>
<name>A0A8S9ZAB6_9TREM</name>
<proteinExistence type="predicted"/>
<dbReference type="AlphaFoldDB" id="A0A8S9ZAB6"/>
<organism evidence="1 2">
    <name type="scientific">Paragonimus skrjabini miyazakii</name>
    <dbReference type="NCBI Taxonomy" id="59628"/>
    <lineage>
        <taxon>Eukaryota</taxon>
        <taxon>Metazoa</taxon>
        <taxon>Spiralia</taxon>
        <taxon>Lophotrochozoa</taxon>
        <taxon>Platyhelminthes</taxon>
        <taxon>Trematoda</taxon>
        <taxon>Digenea</taxon>
        <taxon>Plagiorchiida</taxon>
        <taxon>Troglotremata</taxon>
        <taxon>Troglotrematidae</taxon>
        <taxon>Paragonimus</taxon>
    </lineage>
</organism>
<protein>
    <submittedName>
        <fullName evidence="1">Uncharacterized protein</fullName>
    </submittedName>
</protein>
<dbReference type="EMBL" id="JTDE01000589">
    <property type="protein sequence ID" value="KAF7260838.1"/>
    <property type="molecule type" value="Genomic_DNA"/>
</dbReference>
<dbReference type="OrthoDB" id="10417833at2759"/>
<gene>
    <name evidence="1" type="ORF">EG68_01964</name>
</gene>
<evidence type="ECO:0000313" key="1">
    <source>
        <dbReference type="EMBL" id="KAF7260838.1"/>
    </source>
</evidence>
<reference evidence="1" key="1">
    <citation type="submission" date="2019-07" db="EMBL/GenBank/DDBJ databases">
        <title>Annotation for the trematode Paragonimus miyazaki's.</title>
        <authorList>
            <person name="Choi Y.-J."/>
        </authorList>
    </citation>
    <scope>NUCLEOTIDE SEQUENCE</scope>
    <source>
        <strain evidence="1">Japan</strain>
    </source>
</reference>
<keyword evidence="2" id="KW-1185">Reference proteome</keyword>
<evidence type="ECO:0000313" key="2">
    <source>
        <dbReference type="Proteomes" id="UP000822476"/>
    </source>
</evidence>
<comment type="caution">
    <text evidence="1">The sequence shown here is derived from an EMBL/GenBank/DDBJ whole genome shotgun (WGS) entry which is preliminary data.</text>
</comment>
<accession>A0A8S9ZAB6</accession>
<dbReference type="Proteomes" id="UP000822476">
    <property type="component" value="Unassembled WGS sequence"/>
</dbReference>